<protein>
    <recommendedName>
        <fullName evidence="1">Asparagine synthetase domain-containing protein</fullName>
    </recommendedName>
</protein>
<gene>
    <name evidence="2" type="ORF">B1A74_10105</name>
</gene>
<evidence type="ECO:0000259" key="1">
    <source>
        <dbReference type="Pfam" id="PF00733"/>
    </source>
</evidence>
<dbReference type="InterPro" id="IPR014729">
    <property type="entry name" value="Rossmann-like_a/b/a_fold"/>
</dbReference>
<dbReference type="Pfam" id="PF00733">
    <property type="entry name" value="Asn_synthase"/>
    <property type="match status" value="1"/>
</dbReference>
<comment type="caution">
    <text evidence="2">The sequence shown here is derived from an EMBL/GenBank/DDBJ whole genome shotgun (WGS) entry which is preliminary data.</text>
</comment>
<dbReference type="AlphaFoldDB" id="A0A1V2ZWW3"/>
<evidence type="ECO:0000313" key="3">
    <source>
        <dbReference type="Proteomes" id="UP000189177"/>
    </source>
</evidence>
<dbReference type="GO" id="GO:0004066">
    <property type="term" value="F:asparagine synthase (glutamine-hydrolyzing) activity"/>
    <property type="evidence" value="ECO:0007669"/>
    <property type="project" value="InterPro"/>
</dbReference>
<dbReference type="Gene3D" id="3.40.50.620">
    <property type="entry name" value="HUPs"/>
    <property type="match status" value="1"/>
</dbReference>
<dbReference type="Proteomes" id="UP000189177">
    <property type="component" value="Unassembled WGS sequence"/>
</dbReference>
<dbReference type="GO" id="GO:0006529">
    <property type="term" value="P:asparagine biosynthetic process"/>
    <property type="evidence" value="ECO:0007669"/>
    <property type="project" value="InterPro"/>
</dbReference>
<sequence length="423" mass="48091">MRTAEVSSAVSEYLWHAYVPHRDAPEWMLEVCERPSDGLDHSVDGAIERLDALFDRLTQAVSPPYIVPLSGGWDSRLILAALRERTDKVVTVTVGCPGQLDYEIAARIAEAACVEHVPVPLDELTLEWSALAETTRHAPWTYQPDAFFISAGCQAGKQAASSGASIWSGFLGEALTGGHYRSDYEAETPSQARSEFARSQRRGNAKLLASHSTVQSYPEAPPEWRACAAQREWLDFSVRQRACIAPIVLGGAWRGWQADQGYGWGMAPMIAPYADRDWAAYWLHAPRRQHDGQHLYQRMAEARFPTLFGLPGKSTWGVSRHQRRRQFLLRAQHGIRNRFHRHMPWLPIRSRLADNYIDFQWAFRKRDDYISVIEKAIEVLKQHEAVPWLDLDTIWREHYRGKRDHAQALQVLLGLAVNLEVHG</sequence>
<reference evidence="2 3" key="1">
    <citation type="submission" date="2017-02" db="EMBL/GenBank/DDBJ databases">
        <title>Genomic diversity within the haloalkaliphilic genus Thioalkalivibrio.</title>
        <authorList>
            <person name="Ahn A.-C."/>
            <person name="Meier-Kolthoff J."/>
            <person name="Overmars L."/>
            <person name="Richter M."/>
            <person name="Woyke T."/>
            <person name="Sorokin D.Y."/>
            <person name="Muyzer G."/>
        </authorList>
    </citation>
    <scope>NUCLEOTIDE SEQUENCE [LARGE SCALE GENOMIC DNA]</scope>
    <source>
        <strain evidence="2 3">HL17</strain>
    </source>
</reference>
<organism evidence="2 3">
    <name type="scientific">Thioalkalivibrio halophilus</name>
    <dbReference type="NCBI Taxonomy" id="252474"/>
    <lineage>
        <taxon>Bacteria</taxon>
        <taxon>Pseudomonadati</taxon>
        <taxon>Pseudomonadota</taxon>
        <taxon>Gammaproteobacteria</taxon>
        <taxon>Chromatiales</taxon>
        <taxon>Ectothiorhodospiraceae</taxon>
        <taxon>Thioalkalivibrio</taxon>
    </lineage>
</organism>
<keyword evidence="3" id="KW-1185">Reference proteome</keyword>
<evidence type="ECO:0000313" key="2">
    <source>
        <dbReference type="EMBL" id="OOC09612.1"/>
    </source>
</evidence>
<dbReference type="OrthoDB" id="4897717at2"/>
<proteinExistence type="predicted"/>
<dbReference type="SUPFAM" id="SSF52402">
    <property type="entry name" value="Adenine nucleotide alpha hydrolases-like"/>
    <property type="match status" value="1"/>
</dbReference>
<feature type="domain" description="Asparagine synthetase" evidence="1">
    <location>
        <begin position="63"/>
        <end position="151"/>
    </location>
</feature>
<dbReference type="RefSeq" id="WP_158076026.1">
    <property type="nucleotide sequence ID" value="NZ_MUZR01000043.1"/>
</dbReference>
<dbReference type="EMBL" id="MUZR01000043">
    <property type="protein sequence ID" value="OOC09612.1"/>
    <property type="molecule type" value="Genomic_DNA"/>
</dbReference>
<name>A0A1V2ZWW3_9GAMM</name>
<accession>A0A1V2ZWW3</accession>
<dbReference type="STRING" id="252474.B1A74_10105"/>
<dbReference type="InterPro" id="IPR001962">
    <property type="entry name" value="Asn_synthase"/>
</dbReference>